<dbReference type="PROSITE" id="PS51257">
    <property type="entry name" value="PROKAR_LIPOPROTEIN"/>
    <property type="match status" value="1"/>
</dbReference>
<name>A0A5I5DZY5_SALET</name>
<accession>A0A5I5DZY5</accession>
<reference evidence="2" key="1">
    <citation type="journal article" date="2018" name="Genome Biol.">
        <title>SKESA: strategic k-mer extension for scrupulous assemblies.</title>
        <authorList>
            <person name="Souvorov A."/>
            <person name="Agarwala R."/>
            <person name="Lipman D.J."/>
        </authorList>
    </citation>
    <scope>NUCLEOTIDE SEQUENCE</scope>
    <source>
        <strain evidence="2">CDC 4648/53</strain>
    </source>
</reference>
<gene>
    <name evidence="2" type="ORF">GNB55_002758</name>
</gene>
<organism evidence="2">
    <name type="scientific">Salmonella enterica subsp. enterica serovar Miami</name>
    <dbReference type="NCBI Taxonomy" id="286780"/>
    <lineage>
        <taxon>Bacteria</taxon>
        <taxon>Pseudomonadati</taxon>
        <taxon>Pseudomonadota</taxon>
        <taxon>Gammaproteobacteria</taxon>
        <taxon>Enterobacterales</taxon>
        <taxon>Enterobacteriaceae</taxon>
        <taxon>Salmonella</taxon>
    </lineage>
</organism>
<reference evidence="2" key="2">
    <citation type="submission" date="2018-07" db="EMBL/GenBank/DDBJ databases">
        <authorList>
            <consortium name="NCBI Pathogen Detection Project"/>
        </authorList>
    </citation>
    <scope>NUCLEOTIDE SEQUENCE</scope>
    <source>
        <strain evidence="2">CDC 4648/53</strain>
    </source>
</reference>
<evidence type="ECO:0000256" key="1">
    <source>
        <dbReference type="SAM" id="SignalP"/>
    </source>
</evidence>
<dbReference type="AlphaFoldDB" id="A0A5I5DZY5"/>
<feature type="signal peptide" evidence="1">
    <location>
        <begin position="1"/>
        <end position="21"/>
    </location>
</feature>
<evidence type="ECO:0000313" key="2">
    <source>
        <dbReference type="EMBL" id="HAF7951412.1"/>
    </source>
</evidence>
<proteinExistence type="predicted"/>
<dbReference type="EMBL" id="DAAWHV010000013">
    <property type="protein sequence ID" value="HAF7951412.1"/>
    <property type="molecule type" value="Genomic_DNA"/>
</dbReference>
<protein>
    <recommendedName>
        <fullName evidence="3">Lipoprotein</fullName>
    </recommendedName>
</protein>
<keyword evidence="1" id="KW-0732">Signal</keyword>
<sequence length="77" mass="8541">MKSLLMVVVAVAMLAGCTTQAERLAKCQSLGVSLDACYAADMQHETAIQANYHKQALEDISKDYYNSQNNHKHHHHG</sequence>
<feature type="chain" id="PRO_5030128602" description="Lipoprotein" evidence="1">
    <location>
        <begin position="22"/>
        <end position="77"/>
    </location>
</feature>
<dbReference type="RefSeq" id="WP_000838678.1">
    <property type="nucleotide sequence ID" value="NZ_MYFT01000014.1"/>
</dbReference>
<comment type="caution">
    <text evidence="2">The sequence shown here is derived from an EMBL/GenBank/DDBJ whole genome shotgun (WGS) entry which is preliminary data.</text>
</comment>
<evidence type="ECO:0008006" key="3">
    <source>
        <dbReference type="Google" id="ProtNLM"/>
    </source>
</evidence>